<reference evidence="2 3" key="1">
    <citation type="submission" date="2024-06" db="EMBL/GenBank/DDBJ databases">
        <title>The Natural Products Discovery Center: Release of the First 8490 Sequenced Strains for Exploring Actinobacteria Biosynthetic Diversity.</title>
        <authorList>
            <person name="Kalkreuter E."/>
            <person name="Kautsar S.A."/>
            <person name="Yang D."/>
            <person name="Bader C.D."/>
            <person name="Teijaro C.N."/>
            <person name="Fluegel L."/>
            <person name="Davis C.M."/>
            <person name="Simpson J.R."/>
            <person name="Lauterbach L."/>
            <person name="Steele A.D."/>
            <person name="Gui C."/>
            <person name="Meng S."/>
            <person name="Li G."/>
            <person name="Viehrig K."/>
            <person name="Ye F."/>
            <person name="Su P."/>
            <person name="Kiefer A.F."/>
            <person name="Nichols A."/>
            <person name="Cepeda A.J."/>
            <person name="Yan W."/>
            <person name="Fan B."/>
            <person name="Jiang Y."/>
            <person name="Adhikari A."/>
            <person name="Zheng C.-J."/>
            <person name="Schuster L."/>
            <person name="Cowan T.M."/>
            <person name="Smanski M.J."/>
            <person name="Chevrette M.G."/>
            <person name="De Carvalho L.P.S."/>
            <person name="Shen B."/>
        </authorList>
    </citation>
    <scope>NUCLEOTIDE SEQUENCE [LARGE SCALE GENOMIC DNA]</scope>
    <source>
        <strain evidence="2 3">NPDC001694</strain>
    </source>
</reference>
<protein>
    <submittedName>
        <fullName evidence="2">DUF6082 family protein</fullName>
    </submittedName>
</protein>
<proteinExistence type="predicted"/>
<evidence type="ECO:0000313" key="3">
    <source>
        <dbReference type="Proteomes" id="UP001490365"/>
    </source>
</evidence>
<comment type="caution">
    <text evidence="2">The sequence shown here is derived from an EMBL/GenBank/DDBJ whole genome shotgun (WGS) entry which is preliminary data.</text>
</comment>
<name>A0ABV1TGR7_9ACTN</name>
<organism evidence="2 3">
    <name type="scientific">Streptomyces sp. 900105755</name>
    <dbReference type="NCBI Taxonomy" id="3154389"/>
    <lineage>
        <taxon>Bacteria</taxon>
        <taxon>Bacillati</taxon>
        <taxon>Actinomycetota</taxon>
        <taxon>Actinomycetes</taxon>
        <taxon>Kitasatosporales</taxon>
        <taxon>Streptomycetaceae</taxon>
        <taxon>Streptomyces</taxon>
    </lineage>
</organism>
<keyword evidence="1" id="KW-0812">Transmembrane</keyword>
<dbReference type="Proteomes" id="UP001490365">
    <property type="component" value="Unassembled WGS sequence"/>
</dbReference>
<sequence length="225" mass="25356">MSSHMREACILGITTLAACAGSAGLTMLLTSLPAIQSPATSNAGQAYGAAAAATSVVVLIYIARTFRHQNDEARMHREVLEAQTAELCLQRESTQGQHKTVRRSAEAAVRARHIQLLEMAINDPALMKCWPIYGLADTDEQRKQYLYCNLIMSHHYMCYELEYVTDEELEESLYHAFSNDILRNFWKASRPGRNRSTPHGGHMRKFYDLAELSYARQSEERGVAR</sequence>
<evidence type="ECO:0000313" key="2">
    <source>
        <dbReference type="EMBL" id="MER6268849.1"/>
    </source>
</evidence>
<dbReference type="InterPro" id="IPR045728">
    <property type="entry name" value="DUF6082"/>
</dbReference>
<dbReference type="Pfam" id="PF19560">
    <property type="entry name" value="DUF6082"/>
    <property type="match status" value="1"/>
</dbReference>
<dbReference type="EMBL" id="JBEOZM010000006">
    <property type="protein sequence ID" value="MER6268849.1"/>
    <property type="molecule type" value="Genomic_DNA"/>
</dbReference>
<accession>A0ABV1TGR7</accession>
<dbReference type="PROSITE" id="PS51257">
    <property type="entry name" value="PROKAR_LIPOPROTEIN"/>
    <property type="match status" value="1"/>
</dbReference>
<keyword evidence="1" id="KW-1133">Transmembrane helix</keyword>
<gene>
    <name evidence="2" type="ORF">ABT211_16345</name>
</gene>
<keyword evidence="3" id="KW-1185">Reference proteome</keyword>
<feature type="transmembrane region" description="Helical" evidence="1">
    <location>
        <begin position="46"/>
        <end position="66"/>
    </location>
</feature>
<evidence type="ECO:0000256" key="1">
    <source>
        <dbReference type="SAM" id="Phobius"/>
    </source>
</evidence>
<keyword evidence="1" id="KW-0472">Membrane</keyword>
<dbReference type="RefSeq" id="WP_351957447.1">
    <property type="nucleotide sequence ID" value="NZ_JBEOZM010000006.1"/>
</dbReference>